<sequence>MAFSSKSGLLPSPNGPKIHSSNAKDYIKRSYYPIPFQAMNIIESFNIQSKPTWDINVTAKTVKFKAEWDLCGQIYSNNVADIFPKSILESIGTFNLENPAWNTSFNGQKLCLKLDWKIQNSELSINNTSILNASSSPFFPVSPNTRVNLPNISTPVNPSSPSFNPDSGYCSQNVYNVSPKYTNWSRDVNNHLNRNNSPLPCTELFKSKNPINRQDLYRPTHVIHKTTTTPKYKDKSMIIEGQGHTSLVSESSPDVTDSKTLIISFPDQLIHDNIQSTPPTSTNPADHIPEPTPPAAISPADHIPVTNSPPSESPITSSLPPPPSPPISLNLPDDTLTPQPTSSTSPTLPPSKDPTSQNSTLPVSPNLPDDTLTPQPTSSTPPSLPPSKDPTSQNSTLPAYDPSCLKKPSKKKKKGKKVKSSPFPTPNISTTDPLPISSTKQVSMISADLKFIVHNDSTDDQIMLIPDPLSPEANPYEGLFTKTPENFRVDENGLIDPTFKAHFMNLEGCCRLCHKTVKSYDVDEHLLDCPEFNGNDLVSLVAKTAKNIRGDKEDVMDQVRNYCQFELEEDYTNAVFPSIISYKQCISDIELLLNKRATIVFNKCNISGLQSRSNILNYKS</sequence>
<accession>A0A7D9IWT6</accession>
<dbReference type="Proteomes" id="UP001152795">
    <property type="component" value="Unassembled WGS sequence"/>
</dbReference>
<reference evidence="2" key="1">
    <citation type="submission" date="2020-04" db="EMBL/GenBank/DDBJ databases">
        <authorList>
            <person name="Alioto T."/>
            <person name="Alioto T."/>
            <person name="Gomez Garrido J."/>
        </authorList>
    </citation>
    <scope>NUCLEOTIDE SEQUENCE</scope>
    <source>
        <strain evidence="2">A484AB</strain>
    </source>
</reference>
<evidence type="ECO:0000313" key="2">
    <source>
        <dbReference type="EMBL" id="CAB4018197.1"/>
    </source>
</evidence>
<dbReference type="AlphaFoldDB" id="A0A7D9IWT6"/>
<feature type="compositionally biased region" description="Low complexity" evidence="1">
    <location>
        <begin position="306"/>
        <end position="318"/>
    </location>
</feature>
<comment type="caution">
    <text evidence="2">The sequence shown here is derived from an EMBL/GenBank/DDBJ whole genome shotgun (WGS) entry which is preliminary data.</text>
</comment>
<feature type="region of interest" description="Disordered" evidence="1">
    <location>
        <begin position="271"/>
        <end position="435"/>
    </location>
</feature>
<dbReference type="EMBL" id="CACRXK020009897">
    <property type="protein sequence ID" value="CAB4018197.1"/>
    <property type="molecule type" value="Genomic_DNA"/>
</dbReference>
<protein>
    <submittedName>
        <fullName evidence="2">Uncharacterized protein</fullName>
    </submittedName>
</protein>
<evidence type="ECO:0000313" key="3">
    <source>
        <dbReference type="Proteomes" id="UP001152795"/>
    </source>
</evidence>
<feature type="compositionally biased region" description="Low complexity" evidence="1">
    <location>
        <begin position="327"/>
        <end position="346"/>
    </location>
</feature>
<feature type="compositionally biased region" description="Polar residues" evidence="1">
    <location>
        <begin position="273"/>
        <end position="284"/>
    </location>
</feature>
<name>A0A7D9IWT6_PARCT</name>
<feature type="compositionally biased region" description="Low complexity" evidence="1">
    <location>
        <begin position="366"/>
        <end position="381"/>
    </location>
</feature>
<organism evidence="2 3">
    <name type="scientific">Paramuricea clavata</name>
    <name type="common">Red gorgonian</name>
    <name type="synonym">Violescent sea-whip</name>
    <dbReference type="NCBI Taxonomy" id="317549"/>
    <lineage>
        <taxon>Eukaryota</taxon>
        <taxon>Metazoa</taxon>
        <taxon>Cnidaria</taxon>
        <taxon>Anthozoa</taxon>
        <taxon>Octocorallia</taxon>
        <taxon>Malacalcyonacea</taxon>
        <taxon>Plexauridae</taxon>
        <taxon>Paramuricea</taxon>
    </lineage>
</organism>
<evidence type="ECO:0000256" key="1">
    <source>
        <dbReference type="SAM" id="MobiDB-lite"/>
    </source>
</evidence>
<dbReference type="PRINTS" id="PR01217">
    <property type="entry name" value="PRICHEXTENSN"/>
</dbReference>
<keyword evidence="3" id="KW-1185">Reference proteome</keyword>
<proteinExistence type="predicted"/>
<feature type="compositionally biased region" description="Polar residues" evidence="1">
    <location>
        <begin position="426"/>
        <end position="435"/>
    </location>
</feature>
<feature type="compositionally biased region" description="Basic residues" evidence="1">
    <location>
        <begin position="407"/>
        <end position="419"/>
    </location>
</feature>
<gene>
    <name evidence="2" type="ORF">PACLA_8A038645</name>
</gene>